<evidence type="ECO:0000256" key="6">
    <source>
        <dbReference type="ARBA" id="ARBA00023157"/>
    </source>
</evidence>
<dbReference type="SUPFAM" id="SSF74650">
    <property type="entry name" value="Galactose mutarotase-like"/>
    <property type="match status" value="1"/>
</dbReference>
<gene>
    <name evidence="10" type="ORF">ECRASSUSDP1_LOCUS20734</name>
</gene>
<dbReference type="InterPro" id="IPR011013">
    <property type="entry name" value="Gal_mutarotase_sf_dom"/>
</dbReference>
<dbReference type="PANTHER" id="PTHR11607:SF3">
    <property type="entry name" value="LYSOSOMAL ALPHA-MANNOSIDASE"/>
    <property type="match status" value="1"/>
</dbReference>
<feature type="signal peptide" evidence="8">
    <location>
        <begin position="1"/>
        <end position="19"/>
    </location>
</feature>
<comment type="caution">
    <text evidence="10">The sequence shown here is derived from an EMBL/GenBank/DDBJ whole genome shotgun (WGS) entry which is preliminary data.</text>
</comment>
<keyword evidence="5" id="KW-0862">Zinc</keyword>
<evidence type="ECO:0000256" key="3">
    <source>
        <dbReference type="ARBA" id="ARBA00022723"/>
    </source>
</evidence>
<dbReference type="Pfam" id="PF09261">
    <property type="entry name" value="Alpha-mann_mid"/>
    <property type="match status" value="1"/>
</dbReference>
<comment type="cofactor">
    <cofactor evidence="1">
        <name>Zn(2+)</name>
        <dbReference type="ChEBI" id="CHEBI:29105"/>
    </cofactor>
</comment>
<dbReference type="InterPro" id="IPR011682">
    <property type="entry name" value="Glyco_hydro_38_C"/>
</dbReference>
<dbReference type="FunFam" id="1.20.1270.50:FF:000003">
    <property type="entry name" value="Alpha-mannosidase"/>
    <property type="match status" value="1"/>
</dbReference>
<evidence type="ECO:0000313" key="11">
    <source>
        <dbReference type="Proteomes" id="UP001295684"/>
    </source>
</evidence>
<dbReference type="Gene3D" id="3.20.110.10">
    <property type="entry name" value="Glycoside hydrolase 38, N terminal domain"/>
    <property type="match status" value="1"/>
</dbReference>
<protein>
    <recommendedName>
        <fullName evidence="9">Glycoside hydrolase family 38 central domain-containing protein</fullName>
    </recommendedName>
</protein>
<reference evidence="10" key="1">
    <citation type="submission" date="2023-07" db="EMBL/GenBank/DDBJ databases">
        <authorList>
            <consortium name="AG Swart"/>
            <person name="Singh M."/>
            <person name="Singh A."/>
            <person name="Seah K."/>
            <person name="Emmerich C."/>
        </authorList>
    </citation>
    <scope>NUCLEOTIDE SEQUENCE</scope>
    <source>
        <strain evidence="10">DP1</strain>
    </source>
</reference>
<dbReference type="InterPro" id="IPR015341">
    <property type="entry name" value="Glyco_hydro_38_cen"/>
</dbReference>
<dbReference type="PANTHER" id="PTHR11607">
    <property type="entry name" value="ALPHA-MANNOSIDASE"/>
    <property type="match status" value="1"/>
</dbReference>
<keyword evidence="7" id="KW-0326">Glycosidase</keyword>
<dbReference type="CDD" id="cd10810">
    <property type="entry name" value="GH38N_AMII_LAM_like"/>
    <property type="match status" value="1"/>
</dbReference>
<dbReference type="GO" id="GO:0004559">
    <property type="term" value="F:alpha-mannosidase activity"/>
    <property type="evidence" value="ECO:0007669"/>
    <property type="project" value="InterPro"/>
</dbReference>
<keyword evidence="6" id="KW-1015">Disulfide bond</keyword>
<proteinExistence type="inferred from homology"/>
<keyword evidence="4" id="KW-0378">Hydrolase</keyword>
<comment type="similarity">
    <text evidence="2">Belongs to the glycosyl hydrolase 38 family.</text>
</comment>
<dbReference type="Gene3D" id="1.20.1270.50">
    <property type="entry name" value="Glycoside hydrolase family 38, central domain"/>
    <property type="match status" value="2"/>
</dbReference>
<dbReference type="GO" id="GO:0046872">
    <property type="term" value="F:metal ion binding"/>
    <property type="evidence" value="ECO:0007669"/>
    <property type="project" value="UniProtKB-KW"/>
</dbReference>
<evidence type="ECO:0000313" key="10">
    <source>
        <dbReference type="EMBL" id="CAI2379325.1"/>
    </source>
</evidence>
<feature type="chain" id="PRO_5042137450" description="Glycoside hydrolase family 38 central domain-containing protein" evidence="8">
    <location>
        <begin position="20"/>
        <end position="1015"/>
    </location>
</feature>
<dbReference type="InterPro" id="IPR027291">
    <property type="entry name" value="Glyco_hydro_38_N_sf"/>
</dbReference>
<dbReference type="GO" id="GO:0006013">
    <property type="term" value="P:mannose metabolic process"/>
    <property type="evidence" value="ECO:0007669"/>
    <property type="project" value="InterPro"/>
</dbReference>
<dbReference type="Pfam" id="PF07748">
    <property type="entry name" value="Glyco_hydro_38C"/>
    <property type="match status" value="1"/>
</dbReference>
<keyword evidence="11" id="KW-1185">Reference proteome</keyword>
<evidence type="ECO:0000256" key="1">
    <source>
        <dbReference type="ARBA" id="ARBA00001947"/>
    </source>
</evidence>
<organism evidence="10 11">
    <name type="scientific">Euplotes crassus</name>
    <dbReference type="NCBI Taxonomy" id="5936"/>
    <lineage>
        <taxon>Eukaryota</taxon>
        <taxon>Sar</taxon>
        <taxon>Alveolata</taxon>
        <taxon>Ciliophora</taxon>
        <taxon>Intramacronucleata</taxon>
        <taxon>Spirotrichea</taxon>
        <taxon>Hypotrichia</taxon>
        <taxon>Euplotida</taxon>
        <taxon>Euplotidae</taxon>
        <taxon>Moneuplotes</taxon>
    </lineage>
</organism>
<keyword evidence="8" id="KW-0732">Signal</keyword>
<evidence type="ECO:0000256" key="2">
    <source>
        <dbReference type="ARBA" id="ARBA00009792"/>
    </source>
</evidence>
<dbReference type="FunFam" id="1.20.1270.50:FF:000002">
    <property type="entry name" value="Alpha-mannosidase"/>
    <property type="match status" value="1"/>
</dbReference>
<accession>A0AAD2D447</accession>
<dbReference type="InterPro" id="IPR011330">
    <property type="entry name" value="Glyco_hydro/deAcase_b/a-brl"/>
</dbReference>
<dbReference type="InterPro" id="IPR050843">
    <property type="entry name" value="Glycosyl_Hydrlase_38"/>
</dbReference>
<feature type="domain" description="Glycoside hydrolase family 38 central" evidence="9">
    <location>
        <begin position="378"/>
        <end position="457"/>
    </location>
</feature>
<dbReference type="InterPro" id="IPR037094">
    <property type="entry name" value="Glyco_hydro_38_cen_sf"/>
</dbReference>
<dbReference type="Proteomes" id="UP001295684">
    <property type="component" value="Unassembled WGS sequence"/>
</dbReference>
<dbReference type="GO" id="GO:0030246">
    <property type="term" value="F:carbohydrate binding"/>
    <property type="evidence" value="ECO:0007669"/>
    <property type="project" value="InterPro"/>
</dbReference>
<name>A0AAD2D447_EUPCR</name>
<dbReference type="Gene3D" id="2.60.40.1360">
    <property type="match status" value="1"/>
</dbReference>
<evidence type="ECO:0000259" key="9">
    <source>
        <dbReference type="SMART" id="SM00872"/>
    </source>
</evidence>
<evidence type="ECO:0000256" key="5">
    <source>
        <dbReference type="ARBA" id="ARBA00022833"/>
    </source>
</evidence>
<keyword evidence="3" id="KW-0479">Metal-binding</keyword>
<evidence type="ECO:0000256" key="8">
    <source>
        <dbReference type="SAM" id="SignalP"/>
    </source>
</evidence>
<dbReference type="InterPro" id="IPR000602">
    <property type="entry name" value="Glyco_hydro_38_N"/>
</dbReference>
<dbReference type="InterPro" id="IPR028995">
    <property type="entry name" value="Glyco_hydro_57/38_cen_sf"/>
</dbReference>
<dbReference type="SUPFAM" id="SSF88688">
    <property type="entry name" value="Families 57/38 glycoside transferase middle domain"/>
    <property type="match status" value="1"/>
</dbReference>
<dbReference type="SUPFAM" id="SSF88713">
    <property type="entry name" value="Glycoside hydrolase/deacetylase"/>
    <property type="match status" value="1"/>
</dbReference>
<evidence type="ECO:0000256" key="7">
    <source>
        <dbReference type="ARBA" id="ARBA00023295"/>
    </source>
</evidence>
<dbReference type="AlphaFoldDB" id="A0AAD2D447"/>
<dbReference type="Gene3D" id="2.70.98.30">
    <property type="entry name" value="Golgi alpha-mannosidase II, domain 4"/>
    <property type="match status" value="1"/>
</dbReference>
<sequence length="1015" mass="116709">MKRVATILLVLFLATVLCGEHEKNRFHFQESQNTPEYKEKIAAQIKESKENKLKGINVSDDEKLKIHIVSHSHDDVGFKKTLDQYYSGSNEMVVRAGVQYILDEVIQHLDEDPTKRFVYAEMAFFTRWWDEQNEDMKNTVRRLVTNGQLEFINGGWSMNDEATTYYEDIITNMQKGHQFLLEEFGVTPNVGWHLDPFGHSNAQAALFSRMGFDAWYFCRIDYRDKEKRRDESNLEFLWTPFLEDRGDKDSIFTHITYDMYWGIPNFYFGDSRTEDPIVPGFTLDQRLDEFASWVYTFKDTFKTNNIFIPFGGDFNYQNAATIFINLDRLIKYANERFSDMDVFYSTPNTYIEEVMKTEGVEWSTNYDDFFPYADDKESYWTGFFTSRANQKGYIREASRQYMASNQFLAIEAVKKVIDSDKLAKQEVLEDALSIAQHHDAATGTSKQFVADDYIDYLYNGIKASEEAQTEIMTDLIDPSLDWTFCDVKNGTLDDCAIMKSLSEGKKVVVSIANPSTMRRTNEIVHFEIPNDVEIQVEDFYSPDVAVKGESYSIKNSDLDTDLRTYWTLLVDEVDSLATRSYVLSPTPKSPSSGVDNGLKTDSDVKFDFEITDDSIVSIHYTKCSQECQSLDFEFEYRYYTSYEGKGQKSGLYIFRDEGAGQTSQSYNTIVDFHIQKGDIASVMHLRGDKVDSRVVINNYADVPFATVTSDVHGIEGEHGVEVTVNFRTEKVTSDRFYTDSNGMIMEERIINQRKHYDLTDLQGFEVVSNFYPVNSAITLRDDTNQFTILNDRAQSGTSLRSGEIEILIHRRTTFDDDRGVEEPLDERNSDNSTISVQIQHQVIGATIESLHKENYNEVKRLQRAINEEPLQVFYSKVPESAPQERSSLKCPSLPNNIKLVLKVLDSQRVMARIYNMNEHFDNLTEPTSFDLSTLVNLVANLRQEGEGFSVTEWNLSLNKQVTSSSKINWSITDGKATFEGEKFETGVGNYFDLGSQEMRSFIFNFGETSPNQVVE</sequence>
<dbReference type="SMART" id="SM00872">
    <property type="entry name" value="Alpha-mann_mid"/>
    <property type="match status" value="1"/>
</dbReference>
<evidence type="ECO:0000256" key="4">
    <source>
        <dbReference type="ARBA" id="ARBA00022801"/>
    </source>
</evidence>
<dbReference type="EMBL" id="CAMPGE010021157">
    <property type="protein sequence ID" value="CAI2379325.1"/>
    <property type="molecule type" value="Genomic_DNA"/>
</dbReference>
<dbReference type="Pfam" id="PF01074">
    <property type="entry name" value="Glyco_hydro_38N"/>
    <property type="match status" value="1"/>
</dbReference>